<comment type="caution">
    <text evidence="2">The sequence shown here is derived from an EMBL/GenBank/DDBJ whole genome shotgun (WGS) entry which is preliminary data.</text>
</comment>
<dbReference type="Proteomes" id="UP001198402">
    <property type="component" value="Unassembled WGS sequence"/>
</dbReference>
<proteinExistence type="predicted"/>
<dbReference type="EMBL" id="JAIUJS010000010">
    <property type="protein sequence ID" value="MCA0154317.1"/>
    <property type="molecule type" value="Genomic_DNA"/>
</dbReference>
<dbReference type="InterPro" id="IPR050229">
    <property type="entry name" value="GlpE_sulfurtransferase"/>
</dbReference>
<protein>
    <submittedName>
        <fullName evidence="2">Rhodanese-like domain-containing protein</fullName>
    </submittedName>
</protein>
<evidence type="ECO:0000313" key="3">
    <source>
        <dbReference type="Proteomes" id="UP001198402"/>
    </source>
</evidence>
<feature type="domain" description="Rhodanese" evidence="1">
    <location>
        <begin position="19"/>
        <end position="102"/>
    </location>
</feature>
<accession>A0ABS7Y680</accession>
<dbReference type="RefSeq" id="WP_224479266.1">
    <property type="nucleotide sequence ID" value="NZ_JAIUJS010000010.1"/>
</dbReference>
<keyword evidence="3" id="KW-1185">Reference proteome</keyword>
<dbReference type="PROSITE" id="PS50206">
    <property type="entry name" value="RHODANESE_3"/>
    <property type="match status" value="1"/>
</dbReference>
<dbReference type="Pfam" id="PF00581">
    <property type="entry name" value="Rhodanese"/>
    <property type="match status" value="1"/>
</dbReference>
<dbReference type="PANTHER" id="PTHR43031:SF1">
    <property type="entry name" value="PYRIDINE NUCLEOTIDE-DISULPHIDE OXIDOREDUCTASE"/>
    <property type="match status" value="1"/>
</dbReference>
<dbReference type="InterPro" id="IPR001763">
    <property type="entry name" value="Rhodanese-like_dom"/>
</dbReference>
<evidence type="ECO:0000313" key="2">
    <source>
        <dbReference type="EMBL" id="MCA0154317.1"/>
    </source>
</evidence>
<dbReference type="InterPro" id="IPR036873">
    <property type="entry name" value="Rhodanese-like_dom_sf"/>
</dbReference>
<reference evidence="3" key="1">
    <citation type="submission" date="2023-07" db="EMBL/GenBank/DDBJ databases">
        <authorList>
            <person name="Yue Y."/>
        </authorList>
    </citation>
    <scope>NUCLEOTIDE SEQUENCE [LARGE SCALE GENOMIC DNA]</scope>
    <source>
        <strain evidence="3">2Y89</strain>
    </source>
</reference>
<gene>
    <name evidence="2" type="ORF">LBV24_13895</name>
</gene>
<evidence type="ECO:0000259" key="1">
    <source>
        <dbReference type="PROSITE" id="PS50206"/>
    </source>
</evidence>
<dbReference type="PANTHER" id="PTHR43031">
    <property type="entry name" value="FAD-DEPENDENT OXIDOREDUCTASE"/>
    <property type="match status" value="1"/>
</dbReference>
<dbReference type="Gene3D" id="3.40.250.10">
    <property type="entry name" value="Rhodanese-like domain"/>
    <property type="match status" value="1"/>
</dbReference>
<dbReference type="SUPFAM" id="SSF52821">
    <property type="entry name" value="Rhodanese/Cell cycle control phosphatase"/>
    <property type="match status" value="1"/>
</dbReference>
<name>A0ABS7Y680_9FLAO</name>
<organism evidence="2 3">
    <name type="scientific">Winogradskyella vincentii</name>
    <dbReference type="NCBI Taxonomy" id="2877122"/>
    <lineage>
        <taxon>Bacteria</taxon>
        <taxon>Pseudomonadati</taxon>
        <taxon>Bacteroidota</taxon>
        <taxon>Flavobacteriia</taxon>
        <taxon>Flavobacteriales</taxon>
        <taxon>Flavobacteriaceae</taxon>
        <taxon>Winogradskyella</taxon>
    </lineage>
</organism>
<sequence length="103" mass="11311">MGILSTLFGQSTSQLTEYIAKGAIYLDVRTEREFNTNHIKTALNIPLQELNYRVDEIKKTNKPVVVYCASGARSSSATRFLKQNGVDAINGGGISKVRNAIFS</sequence>
<dbReference type="SMART" id="SM00450">
    <property type="entry name" value="RHOD"/>
    <property type="match status" value="1"/>
</dbReference>